<proteinExistence type="predicted"/>
<name>A0A5B7SYA1_9LACO</name>
<dbReference type="EMBL" id="CP040736">
    <property type="protein sequence ID" value="QCX24373.1"/>
    <property type="molecule type" value="Genomic_DNA"/>
</dbReference>
<reference evidence="1 2" key="1">
    <citation type="submission" date="2019-05" db="EMBL/GenBank/DDBJ databases">
        <title>Genome Sequence of Lactobacillus futsaii Y97, a Potential Probiotic Strain Isolated from the Futsai of Taiwan.</title>
        <authorList>
            <person name="Du X."/>
        </authorList>
    </citation>
    <scope>NUCLEOTIDE SEQUENCE [LARGE SCALE GENOMIC DNA]</scope>
    <source>
        <strain evidence="1 2">Y97</strain>
    </source>
</reference>
<organism evidence="1 2">
    <name type="scientific">Companilactobacillus futsaii</name>
    <dbReference type="NCBI Taxonomy" id="938155"/>
    <lineage>
        <taxon>Bacteria</taxon>
        <taxon>Bacillati</taxon>
        <taxon>Bacillota</taxon>
        <taxon>Bacilli</taxon>
        <taxon>Lactobacillales</taxon>
        <taxon>Lactobacillaceae</taxon>
        <taxon>Companilactobacillus</taxon>
    </lineage>
</organism>
<evidence type="ECO:0000313" key="1">
    <source>
        <dbReference type="EMBL" id="QCX24373.1"/>
    </source>
</evidence>
<gene>
    <name evidence="1" type="ORF">FG051_04345</name>
</gene>
<dbReference type="AlphaFoldDB" id="A0A5B7SYA1"/>
<accession>A0A5B7SYA1</accession>
<evidence type="ECO:0000313" key="2">
    <source>
        <dbReference type="Proteomes" id="UP000310673"/>
    </source>
</evidence>
<dbReference type="NCBIfam" id="TIGR01563">
    <property type="entry name" value="gp16_SPP1"/>
    <property type="match status" value="1"/>
</dbReference>
<dbReference type="Proteomes" id="UP000310673">
    <property type="component" value="Chromosome"/>
</dbReference>
<dbReference type="Gene3D" id="2.40.10.270">
    <property type="entry name" value="Bacteriophage SPP1 head-tail adaptor protein"/>
    <property type="match status" value="1"/>
</dbReference>
<dbReference type="KEGG" id="lft:FG051_04345"/>
<sequence>MLSVNCVLRRSIVMRLTHMTERIEFFGSKEVQNKYGVMVPGTDTPLFSCWAEVLNTPIREFKDATTKVGNRKESPNFAIKFEPQRLIDSSWKVKWRGNIYQITGIDEDFDKRDLTKLECKAVDGK</sequence>
<dbReference type="InterPro" id="IPR038666">
    <property type="entry name" value="SSP1_head-tail_sf"/>
</dbReference>
<dbReference type="InterPro" id="IPR008767">
    <property type="entry name" value="Phage_SPP1_head-tail_adaptor"/>
</dbReference>
<dbReference type="STRING" id="1423818.FC88_GL001587"/>
<dbReference type="Pfam" id="PF05521">
    <property type="entry name" value="Phage_HCP"/>
    <property type="match status" value="1"/>
</dbReference>
<protein>
    <submittedName>
        <fullName evidence="1">Head-tail adaptor protein</fullName>
    </submittedName>
</protein>